<reference evidence="2" key="1">
    <citation type="submission" date="2021-04" db="EMBL/GenBank/DDBJ databases">
        <title>Luteolibacter sp. 32A isolated from the skin of an Anderson's salamander (Ambystoma andersonii).</title>
        <authorList>
            <person name="Spergser J."/>
            <person name="Busse H.-J."/>
        </authorList>
    </citation>
    <scope>NUCLEOTIDE SEQUENCE</scope>
    <source>
        <strain evidence="2">32A</strain>
    </source>
</reference>
<sequence length="100" mass="12413">MFIEVMPERLIGDRAYDSDKLDEELRQRGVEMIAPNRCNCWQSQDRRPLRRYRRRWKIERFFGWLHNYRRLVSRWERKARNYQALVELACAIMLLNALLR</sequence>
<gene>
    <name evidence="2" type="ORF">KBB96_07720</name>
</gene>
<dbReference type="KEGG" id="lamb:KBB96_07720"/>
<accession>A0A975J2E6</accession>
<keyword evidence="3" id="KW-1185">Reference proteome</keyword>
<evidence type="ECO:0000313" key="2">
    <source>
        <dbReference type="EMBL" id="QUE52771.1"/>
    </source>
</evidence>
<evidence type="ECO:0000313" key="3">
    <source>
        <dbReference type="Proteomes" id="UP000676169"/>
    </source>
</evidence>
<dbReference type="PANTHER" id="PTHR30007:SF1">
    <property type="entry name" value="BLR1914 PROTEIN"/>
    <property type="match status" value="1"/>
</dbReference>
<proteinExistence type="predicted"/>
<dbReference type="GO" id="GO:0006313">
    <property type="term" value="P:DNA transposition"/>
    <property type="evidence" value="ECO:0007669"/>
    <property type="project" value="InterPro"/>
</dbReference>
<name>A0A975J2E6_9BACT</name>
<dbReference type="PANTHER" id="PTHR30007">
    <property type="entry name" value="PHP DOMAIN PROTEIN"/>
    <property type="match status" value="1"/>
</dbReference>
<dbReference type="InterPro" id="IPR002559">
    <property type="entry name" value="Transposase_11"/>
</dbReference>
<dbReference type="GO" id="GO:0004803">
    <property type="term" value="F:transposase activity"/>
    <property type="evidence" value="ECO:0007669"/>
    <property type="project" value="InterPro"/>
</dbReference>
<dbReference type="Proteomes" id="UP000676169">
    <property type="component" value="Chromosome"/>
</dbReference>
<feature type="domain" description="Transposase IS4-like" evidence="1">
    <location>
        <begin position="8"/>
        <end position="94"/>
    </location>
</feature>
<dbReference type="EMBL" id="CP073100">
    <property type="protein sequence ID" value="QUE52771.1"/>
    <property type="molecule type" value="Genomic_DNA"/>
</dbReference>
<evidence type="ECO:0000259" key="1">
    <source>
        <dbReference type="Pfam" id="PF01609"/>
    </source>
</evidence>
<dbReference type="AlphaFoldDB" id="A0A975J2E6"/>
<organism evidence="2 3">
    <name type="scientific">Luteolibacter ambystomatis</name>
    <dbReference type="NCBI Taxonomy" id="2824561"/>
    <lineage>
        <taxon>Bacteria</taxon>
        <taxon>Pseudomonadati</taxon>
        <taxon>Verrucomicrobiota</taxon>
        <taxon>Verrucomicrobiia</taxon>
        <taxon>Verrucomicrobiales</taxon>
        <taxon>Verrucomicrobiaceae</taxon>
        <taxon>Luteolibacter</taxon>
    </lineage>
</organism>
<dbReference type="Pfam" id="PF01609">
    <property type="entry name" value="DDE_Tnp_1"/>
    <property type="match status" value="1"/>
</dbReference>
<protein>
    <submittedName>
        <fullName evidence="2">Transposase</fullName>
    </submittedName>
</protein>
<dbReference type="GO" id="GO:0003677">
    <property type="term" value="F:DNA binding"/>
    <property type="evidence" value="ECO:0007669"/>
    <property type="project" value="InterPro"/>
</dbReference>